<keyword evidence="1" id="KW-0812">Transmembrane</keyword>
<keyword evidence="3" id="KW-1185">Reference proteome</keyword>
<accession>A0A8E2F312</accession>
<dbReference type="PANTHER" id="PTHR28002">
    <property type="entry name" value="MIOREX COMPLEX COMPONENT 11"/>
    <property type="match status" value="1"/>
</dbReference>
<evidence type="ECO:0000313" key="2">
    <source>
        <dbReference type="EMBL" id="OCL09353.1"/>
    </source>
</evidence>
<proteinExistence type="predicted"/>
<protein>
    <submittedName>
        <fullName evidence="2">Uncharacterized protein</fullName>
    </submittedName>
</protein>
<dbReference type="Pfam" id="PF10306">
    <property type="entry name" value="FLILHELTA"/>
    <property type="match status" value="1"/>
</dbReference>
<sequence length="233" mass="26320">MIRLSALRFAFFQRLTTPQSRRFSAKPPSSETVASPRSRIERLNSRLPRFLHRYTTPLLTAPVSHITAFLLLHEITAVVPLLGLAATFHYVNWLPPFFSEGVWVREGVERFGRYFRRKGWLKGPEDEGVGKRDKAWSFGEGGVRIVVEFATAYAITKALLPLRLILSVWATPWFARISVIPLINVARRVFRRAKANANTVPSAVAGTREIRADAVPKLREGVKEKGDVRSTGR</sequence>
<keyword evidence="1" id="KW-1133">Transmembrane helix</keyword>
<keyword evidence="1" id="KW-0472">Membrane</keyword>
<dbReference type="AlphaFoldDB" id="A0A8E2F312"/>
<dbReference type="Proteomes" id="UP000250140">
    <property type="component" value="Unassembled WGS sequence"/>
</dbReference>
<dbReference type="OrthoDB" id="5580261at2759"/>
<dbReference type="InterPro" id="IPR018811">
    <property type="entry name" value="MRX11"/>
</dbReference>
<feature type="transmembrane region" description="Helical" evidence="1">
    <location>
        <begin position="164"/>
        <end position="186"/>
    </location>
</feature>
<feature type="transmembrane region" description="Helical" evidence="1">
    <location>
        <begin position="68"/>
        <end position="91"/>
    </location>
</feature>
<dbReference type="GO" id="GO:0005739">
    <property type="term" value="C:mitochondrion"/>
    <property type="evidence" value="ECO:0007669"/>
    <property type="project" value="TreeGrafter"/>
</dbReference>
<evidence type="ECO:0000256" key="1">
    <source>
        <dbReference type="SAM" id="Phobius"/>
    </source>
</evidence>
<gene>
    <name evidence="2" type="ORF">AOQ84DRAFT_317073</name>
</gene>
<organism evidence="2 3">
    <name type="scientific">Glonium stellatum</name>
    <dbReference type="NCBI Taxonomy" id="574774"/>
    <lineage>
        <taxon>Eukaryota</taxon>
        <taxon>Fungi</taxon>
        <taxon>Dikarya</taxon>
        <taxon>Ascomycota</taxon>
        <taxon>Pezizomycotina</taxon>
        <taxon>Dothideomycetes</taxon>
        <taxon>Pleosporomycetidae</taxon>
        <taxon>Gloniales</taxon>
        <taxon>Gloniaceae</taxon>
        <taxon>Glonium</taxon>
    </lineage>
</organism>
<dbReference type="PANTHER" id="PTHR28002:SF1">
    <property type="entry name" value="MIOREX COMPLEX COMPONENT 11"/>
    <property type="match status" value="1"/>
</dbReference>
<evidence type="ECO:0000313" key="3">
    <source>
        <dbReference type="Proteomes" id="UP000250140"/>
    </source>
</evidence>
<reference evidence="2 3" key="1">
    <citation type="journal article" date="2016" name="Nat. Commun.">
        <title>Ectomycorrhizal ecology is imprinted in the genome of the dominant symbiotic fungus Cenococcum geophilum.</title>
        <authorList>
            <consortium name="DOE Joint Genome Institute"/>
            <person name="Peter M."/>
            <person name="Kohler A."/>
            <person name="Ohm R.A."/>
            <person name="Kuo A."/>
            <person name="Krutzmann J."/>
            <person name="Morin E."/>
            <person name="Arend M."/>
            <person name="Barry K.W."/>
            <person name="Binder M."/>
            <person name="Choi C."/>
            <person name="Clum A."/>
            <person name="Copeland A."/>
            <person name="Grisel N."/>
            <person name="Haridas S."/>
            <person name="Kipfer T."/>
            <person name="LaButti K."/>
            <person name="Lindquist E."/>
            <person name="Lipzen A."/>
            <person name="Maire R."/>
            <person name="Meier B."/>
            <person name="Mihaltcheva S."/>
            <person name="Molinier V."/>
            <person name="Murat C."/>
            <person name="Poggeler S."/>
            <person name="Quandt C.A."/>
            <person name="Sperisen C."/>
            <person name="Tritt A."/>
            <person name="Tisserant E."/>
            <person name="Crous P.W."/>
            <person name="Henrissat B."/>
            <person name="Nehls U."/>
            <person name="Egli S."/>
            <person name="Spatafora J.W."/>
            <person name="Grigoriev I.V."/>
            <person name="Martin F.M."/>
        </authorList>
    </citation>
    <scope>NUCLEOTIDE SEQUENCE [LARGE SCALE GENOMIC DNA]</scope>
    <source>
        <strain evidence="2 3">CBS 207.34</strain>
    </source>
</reference>
<dbReference type="EMBL" id="KV749463">
    <property type="protein sequence ID" value="OCL09353.1"/>
    <property type="molecule type" value="Genomic_DNA"/>
</dbReference>
<name>A0A8E2F312_9PEZI</name>